<gene>
    <name evidence="1" type="ORF">DI628_05985</name>
</gene>
<name>A0A6N4R3E4_BLAVI</name>
<dbReference type="AlphaFoldDB" id="A0A6N4R3E4"/>
<evidence type="ECO:0000313" key="2">
    <source>
        <dbReference type="Proteomes" id="UP000320948"/>
    </source>
</evidence>
<proteinExistence type="predicted"/>
<sequence length="129" mass="14158">MITVFVCRLCDRDPAVQDTSAAEGGAFVKQMKRALAPMKDVVVKPVDCLGGCDYGFEGQPNGCCSVGLAGDGRYSYVLNGFNPETDEWKILEFVKLYKKRRNGRIACADSPRRSEIAPHLATRVPPFAK</sequence>
<dbReference type="Proteomes" id="UP000320948">
    <property type="component" value="Unassembled WGS sequence"/>
</dbReference>
<organism evidence="1 2">
    <name type="scientific">Blastochloris viridis</name>
    <name type="common">Rhodopseudomonas viridis</name>
    <dbReference type="NCBI Taxonomy" id="1079"/>
    <lineage>
        <taxon>Bacteria</taxon>
        <taxon>Pseudomonadati</taxon>
        <taxon>Pseudomonadota</taxon>
        <taxon>Alphaproteobacteria</taxon>
        <taxon>Hyphomicrobiales</taxon>
        <taxon>Blastochloridaceae</taxon>
        <taxon>Blastochloris</taxon>
    </lineage>
</organism>
<dbReference type="EMBL" id="VAFM01000002">
    <property type="protein sequence ID" value="TKW60453.1"/>
    <property type="molecule type" value="Genomic_DNA"/>
</dbReference>
<reference evidence="1 2" key="1">
    <citation type="journal article" date="2017" name="Nat. Commun.">
        <title>In situ click chemistry generation of cyclooxygenase-2 inhibitors.</title>
        <authorList>
            <person name="Bhardwaj A."/>
            <person name="Kaur J."/>
            <person name="Wuest M."/>
            <person name="Wuest F."/>
        </authorList>
    </citation>
    <scope>NUCLEOTIDE SEQUENCE [LARGE SCALE GENOMIC DNA]</scope>
    <source>
        <strain evidence="1">S2_018_000_R2_106</strain>
    </source>
</reference>
<accession>A0A6N4R3E4</accession>
<dbReference type="InterPro" id="IPR012863">
    <property type="entry name" value="DUF1636"/>
</dbReference>
<protein>
    <submittedName>
        <fullName evidence="1">DUF1636 domain-containing protein</fullName>
    </submittedName>
</protein>
<comment type="caution">
    <text evidence="1">The sequence shown here is derived from an EMBL/GenBank/DDBJ whole genome shotgun (WGS) entry which is preliminary data.</text>
</comment>
<evidence type="ECO:0000313" key="1">
    <source>
        <dbReference type="EMBL" id="TKW60453.1"/>
    </source>
</evidence>
<dbReference type="Pfam" id="PF07845">
    <property type="entry name" value="DUF1636"/>
    <property type="match status" value="1"/>
</dbReference>